<feature type="transmembrane region" description="Helical" evidence="7">
    <location>
        <begin position="306"/>
        <end position="325"/>
    </location>
</feature>
<evidence type="ECO:0000259" key="8">
    <source>
        <dbReference type="PROSITE" id="PS50156"/>
    </source>
</evidence>
<keyword evidence="3" id="KW-1003">Cell membrane</keyword>
<sequence>MKLHKQSRFWHSVGQFAAQKPIRTILITLVLLIGSSFFVTQVQYSYDTLSSFPEDTPSREGFALITDAFGSGDLAPVQIVFDVAGEDVDLTEDLESLSGVYKVEEPEVSEVNDDIVMYQIELEENPYSNEAMDDLEAIQASAIEIKDQHQLADVWIGGQTAEQVDQRSIIEADEGKIIALVVVIVSILLLLYLRSITAMLYLVATVLISYTSALGLGWVILHYGFDVPSISALIPIYAFVFIVALGEDYNIFMISNIWEKKRSLPLKQAIREGVGQSGGVITSAGVILAGTFAVLTTLPIQVLVQFGLITAIGVLLDTFIVRPLLVPAITSLLGKWAFWPSKQMAEKSIEKEN</sequence>
<feature type="transmembrane region" description="Helical" evidence="7">
    <location>
        <begin position="200"/>
        <end position="221"/>
    </location>
</feature>
<protein>
    <submittedName>
        <fullName evidence="9">MMPL family transporter</fullName>
    </submittedName>
</protein>
<feature type="domain" description="SSD" evidence="8">
    <location>
        <begin position="203"/>
        <end position="331"/>
    </location>
</feature>
<feature type="transmembrane region" description="Helical" evidence="7">
    <location>
        <begin position="177"/>
        <end position="193"/>
    </location>
</feature>
<evidence type="ECO:0000256" key="4">
    <source>
        <dbReference type="ARBA" id="ARBA00022692"/>
    </source>
</evidence>
<dbReference type="PANTHER" id="PTHR33406">
    <property type="entry name" value="MEMBRANE PROTEIN MJ1562-RELATED"/>
    <property type="match status" value="1"/>
</dbReference>
<feature type="transmembrane region" description="Helical" evidence="7">
    <location>
        <begin position="279"/>
        <end position="300"/>
    </location>
</feature>
<comment type="subcellular location">
    <subcellularLocation>
        <location evidence="1">Cell membrane</location>
        <topology evidence="1">Multi-pass membrane protein</topology>
    </subcellularLocation>
</comment>
<proteinExistence type="inferred from homology"/>
<organism evidence="9 10">
    <name type="scientific">Alkalicoccobacillus plakortidis</name>
    <dbReference type="NCBI Taxonomy" id="444060"/>
    <lineage>
        <taxon>Bacteria</taxon>
        <taxon>Bacillati</taxon>
        <taxon>Bacillota</taxon>
        <taxon>Bacilli</taxon>
        <taxon>Bacillales</taxon>
        <taxon>Bacillaceae</taxon>
        <taxon>Alkalicoccobacillus</taxon>
    </lineage>
</organism>
<keyword evidence="6 7" id="KW-0472">Membrane</keyword>
<dbReference type="EMBL" id="JAMQJY010000004">
    <property type="protein sequence ID" value="MCM2677567.1"/>
    <property type="molecule type" value="Genomic_DNA"/>
</dbReference>
<dbReference type="Gene3D" id="1.20.1640.10">
    <property type="entry name" value="Multidrug efflux transporter AcrB transmembrane domain"/>
    <property type="match status" value="1"/>
</dbReference>
<name>A0ABT0XNU3_9BACI</name>
<evidence type="ECO:0000256" key="1">
    <source>
        <dbReference type="ARBA" id="ARBA00004651"/>
    </source>
</evidence>
<dbReference type="PROSITE" id="PS50156">
    <property type="entry name" value="SSD"/>
    <property type="match status" value="1"/>
</dbReference>
<comment type="caution">
    <text evidence="9">The sequence shown here is derived from an EMBL/GenBank/DDBJ whole genome shotgun (WGS) entry which is preliminary data.</text>
</comment>
<evidence type="ECO:0000256" key="2">
    <source>
        <dbReference type="ARBA" id="ARBA00010157"/>
    </source>
</evidence>
<dbReference type="SUPFAM" id="SSF82866">
    <property type="entry name" value="Multidrug efflux transporter AcrB transmembrane domain"/>
    <property type="match status" value="1"/>
</dbReference>
<keyword evidence="4 7" id="KW-0812">Transmembrane</keyword>
<reference evidence="9" key="1">
    <citation type="submission" date="2022-06" db="EMBL/GenBank/DDBJ databases">
        <title>Alkalicoccobacillus porphyridii sp. nov., isolated from a marine red alga, Porphyridium purpureum and reclassification of Shouchella plakortidis and Shouchella gibsonii as Alkalicoccobacillus plakortidis comb. nov. and Alkalicoccobacillus gibsonii comb. nov.</title>
        <authorList>
            <person name="Kim K.H."/>
            <person name="Lee J.K."/>
            <person name="Han D.M."/>
            <person name="Baek J.H."/>
            <person name="Jeon C.O."/>
        </authorList>
    </citation>
    <scope>NUCLEOTIDE SEQUENCE</scope>
    <source>
        <strain evidence="9">DSM 19153</strain>
    </source>
</reference>
<dbReference type="InterPro" id="IPR000731">
    <property type="entry name" value="SSD"/>
</dbReference>
<dbReference type="Pfam" id="PF03176">
    <property type="entry name" value="MMPL"/>
    <property type="match status" value="1"/>
</dbReference>
<evidence type="ECO:0000256" key="7">
    <source>
        <dbReference type="SAM" id="Phobius"/>
    </source>
</evidence>
<evidence type="ECO:0000313" key="10">
    <source>
        <dbReference type="Proteomes" id="UP001203665"/>
    </source>
</evidence>
<dbReference type="InterPro" id="IPR050545">
    <property type="entry name" value="Mycobact_MmpL"/>
</dbReference>
<gene>
    <name evidence="9" type="ORF">NDM98_20375</name>
</gene>
<comment type="similarity">
    <text evidence="2">Belongs to the resistance-nodulation-cell division (RND) (TC 2.A.6) family. MmpL subfamily.</text>
</comment>
<evidence type="ECO:0000256" key="6">
    <source>
        <dbReference type="ARBA" id="ARBA00023136"/>
    </source>
</evidence>
<keyword evidence="5 7" id="KW-1133">Transmembrane helix</keyword>
<evidence type="ECO:0000313" key="9">
    <source>
        <dbReference type="EMBL" id="MCM2677567.1"/>
    </source>
</evidence>
<evidence type="ECO:0000256" key="3">
    <source>
        <dbReference type="ARBA" id="ARBA00022475"/>
    </source>
</evidence>
<accession>A0ABT0XNU3</accession>
<dbReference type="Proteomes" id="UP001203665">
    <property type="component" value="Unassembled WGS sequence"/>
</dbReference>
<dbReference type="PANTHER" id="PTHR33406:SF6">
    <property type="entry name" value="MEMBRANE PROTEIN YDGH-RELATED"/>
    <property type="match status" value="1"/>
</dbReference>
<keyword evidence="10" id="KW-1185">Reference proteome</keyword>
<evidence type="ECO:0000256" key="5">
    <source>
        <dbReference type="ARBA" id="ARBA00022989"/>
    </source>
</evidence>
<dbReference type="InterPro" id="IPR004869">
    <property type="entry name" value="MMPL_dom"/>
</dbReference>
<feature type="transmembrane region" description="Helical" evidence="7">
    <location>
        <begin position="21"/>
        <end position="44"/>
    </location>
</feature>
<feature type="transmembrane region" description="Helical" evidence="7">
    <location>
        <begin position="233"/>
        <end position="258"/>
    </location>
</feature>